<feature type="compositionally biased region" description="Pro residues" evidence="1">
    <location>
        <begin position="187"/>
        <end position="210"/>
    </location>
</feature>
<comment type="caution">
    <text evidence="3">The sequence shown here is derived from an EMBL/GenBank/DDBJ whole genome shotgun (WGS) entry which is preliminary data.</text>
</comment>
<feature type="region of interest" description="Disordered" evidence="1">
    <location>
        <begin position="82"/>
        <end position="275"/>
    </location>
</feature>
<accession>A0A5S4GM06</accession>
<evidence type="ECO:0000313" key="4">
    <source>
        <dbReference type="Proteomes" id="UP000305238"/>
    </source>
</evidence>
<dbReference type="Pfam" id="PF26450">
    <property type="entry name" value="DUF8129"/>
    <property type="match status" value="1"/>
</dbReference>
<feature type="compositionally biased region" description="Basic and acidic residues" evidence="1">
    <location>
        <begin position="133"/>
        <end position="145"/>
    </location>
</feature>
<proteinExistence type="predicted"/>
<keyword evidence="4" id="KW-1185">Reference proteome</keyword>
<evidence type="ECO:0000313" key="3">
    <source>
        <dbReference type="EMBL" id="TMR33913.1"/>
    </source>
</evidence>
<feature type="compositionally biased region" description="Basic and acidic residues" evidence="1">
    <location>
        <begin position="253"/>
        <end position="266"/>
    </location>
</feature>
<dbReference type="OrthoDB" id="3544242at2"/>
<dbReference type="EMBL" id="VCKZ01000219">
    <property type="protein sequence ID" value="TMR33913.1"/>
    <property type="molecule type" value="Genomic_DNA"/>
</dbReference>
<dbReference type="AlphaFoldDB" id="A0A5S4GM06"/>
<dbReference type="Proteomes" id="UP000305238">
    <property type="component" value="Unassembled WGS sequence"/>
</dbReference>
<sequence>MTKSPRRLKEQVRDTVGEQVRDLPLHAVRLAMFGVGRALLLGDRVTRDYKEITQGGGVKPVLGRLRDDMQGTAEKVVERVVERVRGEEPAPEPEPVRRTRPAGRTAAARGEGTRTAGTEISVGKPGAATGPKAEPKAETEAETGTRHRPKHARPGPPPKPAKPGALGRRHAKSAAEAPADERAPLAKPAPSPEPAEPAPEPAPQAKPAPSPEAAEPAPGAKPAEPAKSAKPAKPAKSGEAPAEASDETTAEAVAKDEKAFEPKPETKPAAPAEAEHIAADLPVPDYDAATLPQLRARLRGLTVEQVKLLREYERQHAAREDIIRMYERRIAKLNGLN</sequence>
<protein>
    <recommendedName>
        <fullName evidence="2">DUF8129 domain-containing protein</fullName>
    </recommendedName>
</protein>
<dbReference type="RefSeq" id="WP_138639176.1">
    <property type="nucleotide sequence ID" value="NZ_VCKZ01000219.1"/>
</dbReference>
<reference evidence="3 4" key="1">
    <citation type="submission" date="2019-05" db="EMBL/GenBank/DDBJ databases">
        <title>Draft genome sequence of Actinomadura geliboluensis A8036.</title>
        <authorList>
            <person name="Saricaoglu S."/>
            <person name="Isik K."/>
        </authorList>
    </citation>
    <scope>NUCLEOTIDE SEQUENCE [LARGE SCALE GENOMIC DNA]</scope>
    <source>
        <strain evidence="3 4">A8036</strain>
    </source>
</reference>
<name>A0A5S4GM06_9ACTN</name>
<feature type="compositionally biased region" description="Low complexity" evidence="1">
    <location>
        <begin position="211"/>
        <end position="243"/>
    </location>
</feature>
<evidence type="ECO:0000259" key="2">
    <source>
        <dbReference type="Pfam" id="PF26450"/>
    </source>
</evidence>
<organism evidence="3 4">
    <name type="scientific">Actinomadura geliboluensis</name>
    <dbReference type="NCBI Taxonomy" id="882440"/>
    <lineage>
        <taxon>Bacteria</taxon>
        <taxon>Bacillati</taxon>
        <taxon>Actinomycetota</taxon>
        <taxon>Actinomycetes</taxon>
        <taxon>Streptosporangiales</taxon>
        <taxon>Thermomonosporaceae</taxon>
        <taxon>Actinomadura</taxon>
    </lineage>
</organism>
<feature type="domain" description="DUF8129" evidence="2">
    <location>
        <begin position="280"/>
        <end position="333"/>
    </location>
</feature>
<evidence type="ECO:0000256" key="1">
    <source>
        <dbReference type="SAM" id="MobiDB-lite"/>
    </source>
</evidence>
<dbReference type="InterPro" id="IPR058442">
    <property type="entry name" value="DUF8129"/>
</dbReference>
<feature type="compositionally biased region" description="Low complexity" evidence="1">
    <location>
        <begin position="102"/>
        <end position="118"/>
    </location>
</feature>
<gene>
    <name evidence="3" type="ORF">ETD96_26365</name>
</gene>